<keyword evidence="3" id="KW-1185">Reference proteome</keyword>
<dbReference type="InterPro" id="IPR029058">
    <property type="entry name" value="AB_hydrolase_fold"/>
</dbReference>
<gene>
    <name evidence="2" type="ORF">SAMN05421819_0068</name>
</gene>
<protein>
    <submittedName>
        <fullName evidence="2">Acetyl xylan esterase (AXE1)</fullName>
    </submittedName>
</protein>
<dbReference type="Gene3D" id="3.40.50.1820">
    <property type="entry name" value="alpha/beta hydrolase"/>
    <property type="match status" value="1"/>
</dbReference>
<dbReference type="Proteomes" id="UP000236728">
    <property type="component" value="Unassembled WGS sequence"/>
</dbReference>
<dbReference type="EMBL" id="FNVA01000001">
    <property type="protein sequence ID" value="SEF45339.1"/>
    <property type="molecule type" value="Genomic_DNA"/>
</dbReference>
<organism evidence="2 3">
    <name type="scientific">Bryocella elongata</name>
    <dbReference type="NCBI Taxonomy" id="863522"/>
    <lineage>
        <taxon>Bacteria</taxon>
        <taxon>Pseudomonadati</taxon>
        <taxon>Acidobacteriota</taxon>
        <taxon>Terriglobia</taxon>
        <taxon>Terriglobales</taxon>
        <taxon>Acidobacteriaceae</taxon>
        <taxon>Bryocella</taxon>
    </lineage>
</organism>
<dbReference type="PANTHER" id="PTHR22946:SF8">
    <property type="entry name" value="ACETYL XYLAN ESTERASE DOMAIN-CONTAINING PROTEIN"/>
    <property type="match status" value="1"/>
</dbReference>
<evidence type="ECO:0000313" key="2">
    <source>
        <dbReference type="EMBL" id="SEF45339.1"/>
    </source>
</evidence>
<dbReference type="AlphaFoldDB" id="A0A1H5S405"/>
<dbReference type="Pfam" id="PF05448">
    <property type="entry name" value="AXE1"/>
    <property type="match status" value="1"/>
</dbReference>
<reference evidence="2 3" key="1">
    <citation type="submission" date="2016-10" db="EMBL/GenBank/DDBJ databases">
        <authorList>
            <person name="de Groot N.N."/>
        </authorList>
    </citation>
    <scope>NUCLEOTIDE SEQUENCE [LARGE SCALE GENOMIC DNA]</scope>
    <source>
        <strain evidence="2 3">DSM 22489</strain>
    </source>
</reference>
<name>A0A1H5S405_9BACT</name>
<dbReference type="InterPro" id="IPR050261">
    <property type="entry name" value="FrsA_esterase"/>
</dbReference>
<dbReference type="SUPFAM" id="SSF53474">
    <property type="entry name" value="alpha/beta-Hydrolases"/>
    <property type="match status" value="1"/>
</dbReference>
<evidence type="ECO:0000313" key="3">
    <source>
        <dbReference type="Proteomes" id="UP000236728"/>
    </source>
</evidence>
<feature type="domain" description="Acetyl xylan esterase" evidence="1">
    <location>
        <begin position="104"/>
        <end position="250"/>
    </location>
</feature>
<dbReference type="PANTHER" id="PTHR22946">
    <property type="entry name" value="DIENELACTONE HYDROLASE DOMAIN-CONTAINING PROTEIN-RELATED"/>
    <property type="match status" value="1"/>
</dbReference>
<sequence length="464" mass="50407">MNIFAIRHSESKRRAGGCVRFASRHTWSKSTPKVSPLNTPTRKGGGGVPTLAAAFLLFAGLTVQAQTVSRAQLEQWREQAVHALSIDSPLPPVAAHSFGSQPAAPGVHIEHVTFATQFGRRVPAIVYVPDHPRGHLPAIVVVNGHGGDKSSWYAVYTGLLYASAGAVVVTYDPIGEFERSTSRGSEVGEHDKPIPGLMHPERVGGLMIEDALQALRYAASRPDVDRNRIAMVGYSMGSFHAGLAAALASRQVPRIRALVLSGGGNLDGNGGTWDTSAAINCQGAPYRALSFMPDKGADLYALRSEAGPTLVMNGYLDHVVSNEHEFEPFFEDLRHRVAAITGSTRNLPQSVWLPNVGHRPSFMTRPAAIFLEYQLHFPNWTPEQIEQLPTIKAADWVKRTGVRISKGYIVDVKEGGIPILDLNLPGLTRDQLTAVPRAEWDRDPGTYTLAGWIPFALKADETKK</sequence>
<evidence type="ECO:0000259" key="1">
    <source>
        <dbReference type="Pfam" id="PF05448"/>
    </source>
</evidence>
<proteinExistence type="predicted"/>
<dbReference type="InterPro" id="IPR008391">
    <property type="entry name" value="AXE1_dom"/>
</dbReference>
<dbReference type="OrthoDB" id="8183145at2"/>
<accession>A0A1H5S405</accession>